<dbReference type="AlphaFoldDB" id="A0A4C1XU82"/>
<evidence type="ECO:0000313" key="18">
    <source>
        <dbReference type="Proteomes" id="UP000299102"/>
    </source>
</evidence>
<dbReference type="PROSITE" id="PS50089">
    <property type="entry name" value="ZF_RING_2"/>
    <property type="match status" value="1"/>
</dbReference>
<evidence type="ECO:0000256" key="3">
    <source>
        <dbReference type="ARBA" id="ARBA00012483"/>
    </source>
</evidence>
<evidence type="ECO:0000256" key="14">
    <source>
        <dbReference type="PROSITE-ProRule" id="PRU00175"/>
    </source>
</evidence>
<evidence type="ECO:0000256" key="1">
    <source>
        <dbReference type="ARBA" id="ARBA00000900"/>
    </source>
</evidence>
<comment type="caution">
    <text evidence="17">The sequence shown here is derived from an EMBL/GenBank/DDBJ whole genome shotgun (WGS) entry which is preliminary data.</text>
</comment>
<keyword evidence="9" id="KW-1000">Mitochondrion outer membrane</keyword>
<evidence type="ECO:0000256" key="12">
    <source>
        <dbReference type="ARBA" id="ARBA00023128"/>
    </source>
</evidence>
<evidence type="ECO:0000256" key="13">
    <source>
        <dbReference type="ARBA" id="ARBA00023136"/>
    </source>
</evidence>
<organism evidence="17 18">
    <name type="scientific">Eumeta variegata</name>
    <name type="common">Bagworm moth</name>
    <name type="synonym">Eumeta japonica</name>
    <dbReference type="NCBI Taxonomy" id="151549"/>
    <lineage>
        <taxon>Eukaryota</taxon>
        <taxon>Metazoa</taxon>
        <taxon>Ecdysozoa</taxon>
        <taxon>Arthropoda</taxon>
        <taxon>Hexapoda</taxon>
        <taxon>Insecta</taxon>
        <taxon>Pterygota</taxon>
        <taxon>Neoptera</taxon>
        <taxon>Endopterygota</taxon>
        <taxon>Lepidoptera</taxon>
        <taxon>Glossata</taxon>
        <taxon>Ditrysia</taxon>
        <taxon>Tineoidea</taxon>
        <taxon>Psychidae</taxon>
        <taxon>Oiketicinae</taxon>
        <taxon>Eumeta</taxon>
    </lineage>
</organism>
<gene>
    <name evidence="17" type="primary">Mul1</name>
    <name evidence="17" type="ORF">EVAR_47859_1</name>
</gene>
<dbReference type="EC" id="2.3.2.27" evidence="3"/>
<dbReference type="InterPro" id="IPR001841">
    <property type="entry name" value="Znf_RING"/>
</dbReference>
<protein>
    <recommendedName>
        <fullName evidence="3">RING-type E3 ubiquitin transferase</fullName>
        <ecNumber evidence="3">2.3.2.27</ecNumber>
    </recommendedName>
</protein>
<keyword evidence="5 15" id="KW-0812">Transmembrane</keyword>
<keyword evidence="12" id="KW-0496">Mitochondrion</keyword>
<keyword evidence="11 15" id="KW-1133">Transmembrane helix</keyword>
<evidence type="ECO:0000256" key="15">
    <source>
        <dbReference type="SAM" id="Phobius"/>
    </source>
</evidence>
<dbReference type="Pfam" id="PF12483">
    <property type="entry name" value="GIDE"/>
    <property type="match status" value="1"/>
</dbReference>
<keyword evidence="13 15" id="KW-0472">Membrane</keyword>
<keyword evidence="4" id="KW-0808">Transferase</keyword>
<keyword evidence="6" id="KW-0479">Metal-binding</keyword>
<reference evidence="17 18" key="1">
    <citation type="journal article" date="2019" name="Commun. Biol.">
        <title>The bagworm genome reveals a unique fibroin gene that provides high tensile strength.</title>
        <authorList>
            <person name="Kono N."/>
            <person name="Nakamura H."/>
            <person name="Ohtoshi R."/>
            <person name="Tomita M."/>
            <person name="Numata K."/>
            <person name="Arakawa K."/>
        </authorList>
    </citation>
    <scope>NUCLEOTIDE SEQUENCE [LARGE SCALE GENOMIC DNA]</scope>
</reference>
<dbReference type="CDD" id="cd16649">
    <property type="entry name" value="mRING-HC-C3HC5_CGRF1-like"/>
    <property type="match status" value="1"/>
</dbReference>
<dbReference type="PANTHER" id="PTHR12183:SF32">
    <property type="entry name" value="MITOCHONDRIAL E3 UBIQUITIN PROTEIN LIGASE 1"/>
    <property type="match status" value="1"/>
</dbReference>
<evidence type="ECO:0000256" key="6">
    <source>
        <dbReference type="ARBA" id="ARBA00022723"/>
    </source>
</evidence>
<dbReference type="OrthoDB" id="66726at2759"/>
<evidence type="ECO:0000256" key="5">
    <source>
        <dbReference type="ARBA" id="ARBA00022692"/>
    </source>
</evidence>
<dbReference type="GO" id="GO:0005741">
    <property type="term" value="C:mitochondrial outer membrane"/>
    <property type="evidence" value="ECO:0007669"/>
    <property type="project" value="UniProtKB-SubCell"/>
</dbReference>
<evidence type="ECO:0000256" key="2">
    <source>
        <dbReference type="ARBA" id="ARBA00004374"/>
    </source>
</evidence>
<evidence type="ECO:0000256" key="10">
    <source>
        <dbReference type="ARBA" id="ARBA00022833"/>
    </source>
</evidence>
<evidence type="ECO:0000313" key="17">
    <source>
        <dbReference type="EMBL" id="GBP66603.1"/>
    </source>
</evidence>
<dbReference type="Proteomes" id="UP000299102">
    <property type="component" value="Unassembled WGS sequence"/>
</dbReference>
<dbReference type="Pfam" id="PF13920">
    <property type="entry name" value="zf-C3HC4_3"/>
    <property type="match status" value="1"/>
</dbReference>
<comment type="catalytic activity">
    <reaction evidence="1">
        <text>S-ubiquitinyl-[E2 ubiquitin-conjugating enzyme]-L-cysteine + [acceptor protein]-L-lysine = [E2 ubiquitin-conjugating enzyme]-L-cysteine + N(6)-ubiquitinyl-[acceptor protein]-L-lysine.</text>
        <dbReference type="EC" id="2.3.2.27"/>
    </reaction>
</comment>
<dbReference type="InterPro" id="IPR022170">
    <property type="entry name" value="MUL1-like"/>
</dbReference>
<dbReference type="GO" id="GO:0008270">
    <property type="term" value="F:zinc ion binding"/>
    <property type="evidence" value="ECO:0007669"/>
    <property type="project" value="UniProtKB-KW"/>
</dbReference>
<evidence type="ECO:0000256" key="7">
    <source>
        <dbReference type="ARBA" id="ARBA00022771"/>
    </source>
</evidence>
<proteinExistence type="predicted"/>
<evidence type="ECO:0000259" key="16">
    <source>
        <dbReference type="PROSITE" id="PS50089"/>
    </source>
</evidence>
<keyword evidence="10" id="KW-0862">Zinc</keyword>
<name>A0A4C1XU82_EUMVA</name>
<dbReference type="GO" id="GO:0016567">
    <property type="term" value="P:protein ubiquitination"/>
    <property type="evidence" value="ECO:0007669"/>
    <property type="project" value="InterPro"/>
</dbReference>
<evidence type="ECO:0000256" key="8">
    <source>
        <dbReference type="ARBA" id="ARBA00022786"/>
    </source>
</evidence>
<dbReference type="FunFam" id="3.30.40.10:FF:000729">
    <property type="entry name" value="Mitochondrial ubiquitin ligase activator of nfkb 1-A"/>
    <property type="match status" value="1"/>
</dbReference>
<dbReference type="EMBL" id="BGZK01000962">
    <property type="protein sequence ID" value="GBP66603.1"/>
    <property type="molecule type" value="Genomic_DNA"/>
</dbReference>
<dbReference type="Gene3D" id="3.30.40.10">
    <property type="entry name" value="Zinc/RING finger domain, C3HC4 (zinc finger)"/>
    <property type="match status" value="1"/>
</dbReference>
<dbReference type="SUPFAM" id="SSF57850">
    <property type="entry name" value="RING/U-box"/>
    <property type="match status" value="1"/>
</dbReference>
<feature type="domain" description="RING-type" evidence="16">
    <location>
        <begin position="176"/>
        <end position="212"/>
    </location>
</feature>
<dbReference type="GO" id="GO:0061630">
    <property type="term" value="F:ubiquitin protein ligase activity"/>
    <property type="evidence" value="ECO:0007669"/>
    <property type="project" value="UniProtKB-EC"/>
</dbReference>
<feature type="transmembrane region" description="Helical" evidence="15">
    <location>
        <begin position="114"/>
        <end position="135"/>
    </location>
</feature>
<dbReference type="InterPro" id="IPR051652">
    <property type="entry name" value="MDM2_MDM4_MUL1"/>
</dbReference>
<keyword evidence="7 14" id="KW-0863">Zinc-finger</keyword>
<accession>A0A4C1XU82</accession>
<sequence>MDFISEIIGETVILGLDSLILELLDLDVISDKFEPMSPGVIDHVWGFFSGVRQRGLQTMEEMLRDGSYITAIGELRQSKSGALQIQPPKDGLPLYLTTATKTTILRRLAGSKDFLRVVLVVFGAVAAVVSCRIAYKYLKRKRRRDQEASVKQQLAAGRRERRAKARDKDLGELQLCVVCTINPKEIILLPCGHVCLCEDCSDNINDFCPVCRHNIESKAPAFIT</sequence>
<dbReference type="STRING" id="151549.A0A4C1XU82"/>
<keyword evidence="18" id="KW-1185">Reference proteome</keyword>
<evidence type="ECO:0000256" key="9">
    <source>
        <dbReference type="ARBA" id="ARBA00022787"/>
    </source>
</evidence>
<keyword evidence="8" id="KW-0833">Ubl conjugation pathway</keyword>
<comment type="subcellular location">
    <subcellularLocation>
        <location evidence="2">Mitochondrion outer membrane</location>
        <topology evidence="2">Multi-pass membrane protein</topology>
    </subcellularLocation>
</comment>
<dbReference type="InterPro" id="IPR013083">
    <property type="entry name" value="Znf_RING/FYVE/PHD"/>
</dbReference>
<dbReference type="PANTHER" id="PTHR12183">
    <property type="entry name" value="MITOCHONDRIAL UBIQUITIN LIGASE ACTIVATOR OF NFKB 1"/>
    <property type="match status" value="1"/>
</dbReference>
<evidence type="ECO:0000256" key="4">
    <source>
        <dbReference type="ARBA" id="ARBA00022679"/>
    </source>
</evidence>
<evidence type="ECO:0000256" key="11">
    <source>
        <dbReference type="ARBA" id="ARBA00022989"/>
    </source>
</evidence>